<accession>A0A6S6RB75</accession>
<dbReference type="GO" id="GO:0005524">
    <property type="term" value="F:ATP binding"/>
    <property type="evidence" value="ECO:0007669"/>
    <property type="project" value="UniProtKB-KW"/>
</dbReference>
<dbReference type="PROSITE" id="PS50893">
    <property type="entry name" value="ABC_TRANSPORTER_2"/>
    <property type="match status" value="1"/>
</dbReference>
<dbReference type="SMART" id="SM00382">
    <property type="entry name" value="AAA"/>
    <property type="match status" value="1"/>
</dbReference>
<evidence type="ECO:0000259" key="4">
    <source>
        <dbReference type="PROSITE" id="PS50893"/>
    </source>
</evidence>
<dbReference type="InterPro" id="IPR027417">
    <property type="entry name" value="P-loop_NTPase"/>
</dbReference>
<dbReference type="InterPro" id="IPR017871">
    <property type="entry name" value="ABC_transporter-like_CS"/>
</dbReference>
<evidence type="ECO:0000256" key="3">
    <source>
        <dbReference type="ARBA" id="ARBA00022840"/>
    </source>
</evidence>
<dbReference type="GO" id="GO:0016887">
    <property type="term" value="F:ATP hydrolysis activity"/>
    <property type="evidence" value="ECO:0007669"/>
    <property type="project" value="InterPro"/>
</dbReference>
<dbReference type="EMBL" id="AP023367">
    <property type="protein sequence ID" value="BCJ96051.1"/>
    <property type="molecule type" value="Genomic_DNA"/>
</dbReference>
<dbReference type="CDD" id="cd03235">
    <property type="entry name" value="ABC_Metallic_Cations"/>
    <property type="match status" value="1"/>
</dbReference>
<dbReference type="AlphaFoldDB" id="A0A6S6RB75"/>
<gene>
    <name evidence="5" type="ORF">acsn021_36200</name>
</gene>
<dbReference type="SUPFAM" id="SSF52540">
    <property type="entry name" value="P-loop containing nucleoside triphosphate hydrolases"/>
    <property type="match status" value="1"/>
</dbReference>
<dbReference type="InterPro" id="IPR050153">
    <property type="entry name" value="Metal_Ion_Import_ABC"/>
</dbReference>
<keyword evidence="1" id="KW-0813">Transport</keyword>
<dbReference type="InterPro" id="IPR003593">
    <property type="entry name" value="AAA+_ATPase"/>
</dbReference>
<dbReference type="InterPro" id="IPR003439">
    <property type="entry name" value="ABC_transporter-like_ATP-bd"/>
</dbReference>
<organism evidence="5 6">
    <name type="scientific">Anaerocolumna cellulosilytica</name>
    <dbReference type="NCBI Taxonomy" id="433286"/>
    <lineage>
        <taxon>Bacteria</taxon>
        <taxon>Bacillati</taxon>
        <taxon>Bacillota</taxon>
        <taxon>Clostridia</taxon>
        <taxon>Lachnospirales</taxon>
        <taxon>Lachnospiraceae</taxon>
        <taxon>Anaerocolumna</taxon>
    </lineage>
</organism>
<dbReference type="KEGG" id="acel:acsn021_36200"/>
<protein>
    <submittedName>
        <fullName evidence="5">ABC transporter</fullName>
    </submittedName>
</protein>
<keyword evidence="2" id="KW-0547">Nucleotide-binding</keyword>
<evidence type="ECO:0000256" key="2">
    <source>
        <dbReference type="ARBA" id="ARBA00022741"/>
    </source>
</evidence>
<evidence type="ECO:0000256" key="1">
    <source>
        <dbReference type="ARBA" id="ARBA00022448"/>
    </source>
</evidence>
<evidence type="ECO:0000313" key="5">
    <source>
        <dbReference type="EMBL" id="BCJ96051.1"/>
    </source>
</evidence>
<feature type="domain" description="ABC transporter" evidence="4">
    <location>
        <begin position="8"/>
        <end position="219"/>
    </location>
</feature>
<keyword evidence="6" id="KW-1185">Reference proteome</keyword>
<dbReference type="Gene3D" id="3.40.50.300">
    <property type="entry name" value="P-loop containing nucleotide triphosphate hydrolases"/>
    <property type="match status" value="1"/>
</dbReference>
<sequence length="221" mass="24478">MGIKMNHIVLNHVSFGYEEGFILEDVNLTIEKGDYAGIIGPNGTGKSTLIKLILGLLPAKNGKVLITGGRIGYVPQVGLAVKADFPATVLETVMLNLYPDIGLFKRPKKHHFEMAEKVLDLVGMNGYKNRLISKLSGGQQQRVLIAKSLVSQPDILILDEPIAGVDSESEEKFYSLLLRLNREEKLTIVMVTHNIHNVSKDMNKIYEVNNKSVRLKGELPC</sequence>
<dbReference type="Proteomes" id="UP000515561">
    <property type="component" value="Chromosome"/>
</dbReference>
<dbReference type="Pfam" id="PF00005">
    <property type="entry name" value="ABC_tran"/>
    <property type="match status" value="1"/>
</dbReference>
<proteinExistence type="predicted"/>
<reference evidence="5 6" key="1">
    <citation type="journal article" date="2016" name="Int. J. Syst. Evol. Microbiol.">
        <title>Descriptions of Anaerotaenia torta gen. nov., sp. nov. and Anaerocolumna cellulosilytica gen. nov., sp. nov. isolated from a methanogenic reactor of cattle waste.</title>
        <authorList>
            <person name="Uek A."/>
            <person name="Ohtaki Y."/>
            <person name="Kaku N."/>
            <person name="Ueki K."/>
        </authorList>
    </citation>
    <scope>NUCLEOTIDE SEQUENCE [LARGE SCALE GENOMIC DNA]</scope>
    <source>
        <strain evidence="5 6">SN021</strain>
    </source>
</reference>
<name>A0A6S6RB75_9FIRM</name>
<dbReference type="PROSITE" id="PS00211">
    <property type="entry name" value="ABC_TRANSPORTER_1"/>
    <property type="match status" value="1"/>
</dbReference>
<evidence type="ECO:0000313" key="6">
    <source>
        <dbReference type="Proteomes" id="UP000515561"/>
    </source>
</evidence>
<keyword evidence="3" id="KW-0067">ATP-binding</keyword>
<dbReference type="PANTHER" id="PTHR42734">
    <property type="entry name" value="METAL TRANSPORT SYSTEM ATP-BINDING PROTEIN TM_0124-RELATED"/>
    <property type="match status" value="1"/>
</dbReference>